<sequence>VEVEYVEGDYYMKIISVIMKKEKKMEKQLIVIGDIEIGIGNGSGKGSGKGMGLDQGEQVYQLDVLDDVLLIGDGRSGGYEEFSSCEYQYYGMGKSLKDSVFRVKEKFLNIFDYLMRWDF</sequence>
<dbReference type="AlphaFoldDB" id="A0A5J4U1U1"/>
<protein>
    <submittedName>
        <fullName evidence="1">Uncharacterized protein</fullName>
    </submittedName>
</protein>
<organism evidence="1 2">
    <name type="scientific">Streblomastix strix</name>
    <dbReference type="NCBI Taxonomy" id="222440"/>
    <lineage>
        <taxon>Eukaryota</taxon>
        <taxon>Metamonada</taxon>
        <taxon>Preaxostyla</taxon>
        <taxon>Oxymonadida</taxon>
        <taxon>Streblomastigidae</taxon>
        <taxon>Streblomastix</taxon>
    </lineage>
</organism>
<evidence type="ECO:0000313" key="1">
    <source>
        <dbReference type="EMBL" id="KAA6364328.1"/>
    </source>
</evidence>
<accession>A0A5J4U1U1</accession>
<evidence type="ECO:0000313" key="2">
    <source>
        <dbReference type="Proteomes" id="UP000324800"/>
    </source>
</evidence>
<dbReference type="EMBL" id="SNRW01021798">
    <property type="protein sequence ID" value="KAA6364328.1"/>
    <property type="molecule type" value="Genomic_DNA"/>
</dbReference>
<comment type="caution">
    <text evidence="1">The sequence shown here is derived from an EMBL/GenBank/DDBJ whole genome shotgun (WGS) entry which is preliminary data.</text>
</comment>
<dbReference type="Proteomes" id="UP000324800">
    <property type="component" value="Unassembled WGS sequence"/>
</dbReference>
<reference evidence="1 2" key="1">
    <citation type="submission" date="2019-03" db="EMBL/GenBank/DDBJ databases">
        <title>Single cell metagenomics reveals metabolic interactions within the superorganism composed of flagellate Streblomastix strix and complex community of Bacteroidetes bacteria on its surface.</title>
        <authorList>
            <person name="Treitli S.C."/>
            <person name="Kolisko M."/>
            <person name="Husnik F."/>
            <person name="Keeling P."/>
            <person name="Hampl V."/>
        </authorList>
    </citation>
    <scope>NUCLEOTIDE SEQUENCE [LARGE SCALE GENOMIC DNA]</scope>
    <source>
        <strain evidence="1">ST1C</strain>
    </source>
</reference>
<gene>
    <name evidence="1" type="ORF">EZS28_040145</name>
</gene>
<feature type="non-terminal residue" evidence="1">
    <location>
        <position position="1"/>
    </location>
</feature>
<proteinExistence type="predicted"/>
<name>A0A5J4U1U1_9EUKA</name>